<feature type="transmembrane region" description="Helical" evidence="1">
    <location>
        <begin position="17"/>
        <end position="36"/>
    </location>
</feature>
<keyword evidence="1" id="KW-0472">Membrane</keyword>
<protein>
    <submittedName>
        <fullName evidence="2">ABC transporter permease</fullName>
    </submittedName>
</protein>
<dbReference type="OrthoDB" id="4336274at2"/>
<dbReference type="RefSeq" id="WP_111919374.1">
    <property type="nucleotide sequence ID" value="NZ_CAUWHR010000001.1"/>
</dbReference>
<accession>A0A2Z4U9Z9</accession>
<keyword evidence="3" id="KW-1185">Reference proteome</keyword>
<evidence type="ECO:0000313" key="2">
    <source>
        <dbReference type="EMBL" id="AWY97843.1"/>
    </source>
</evidence>
<feature type="transmembrane region" description="Helical" evidence="1">
    <location>
        <begin position="145"/>
        <end position="163"/>
    </location>
</feature>
<sequence>MKTLLWAECRKLRRCRFLLLALLCTTGVTAIVFLGGNPARSSLSSQPLSCWYLNIAQPWATLFVLPAMIALFGSYLICREEEEGTLNALLLIPVRKIKLISAKMLLTFILSLLLYLLLFLQNLFLELFSASELSAGLAAEFLKTYLLEGIGVFLAVSPMIVLVSCCKKNYWLALALTELYSFAGLFMSISDTLRSFYPITAVLGIAGYYETTPQNRLQSCFILVLCACVTIFVLKIMDSKKRAGI</sequence>
<feature type="transmembrane region" description="Helical" evidence="1">
    <location>
        <begin position="216"/>
        <end position="237"/>
    </location>
</feature>
<feature type="transmembrane region" description="Helical" evidence="1">
    <location>
        <begin position="56"/>
        <end position="78"/>
    </location>
</feature>
<feature type="transmembrane region" description="Helical" evidence="1">
    <location>
        <begin position="105"/>
        <end position="125"/>
    </location>
</feature>
<dbReference type="EMBL" id="CP030280">
    <property type="protein sequence ID" value="AWY97843.1"/>
    <property type="molecule type" value="Genomic_DNA"/>
</dbReference>
<keyword evidence="1" id="KW-0812">Transmembrane</keyword>
<proteinExistence type="predicted"/>
<dbReference type="Proteomes" id="UP000250003">
    <property type="component" value="Chromosome"/>
</dbReference>
<organism evidence="2 3">
    <name type="scientific">Blautia argi</name>
    <dbReference type="NCBI Taxonomy" id="1912897"/>
    <lineage>
        <taxon>Bacteria</taxon>
        <taxon>Bacillati</taxon>
        <taxon>Bacillota</taxon>
        <taxon>Clostridia</taxon>
        <taxon>Lachnospirales</taxon>
        <taxon>Lachnospiraceae</taxon>
        <taxon>Blautia</taxon>
    </lineage>
</organism>
<dbReference type="AlphaFoldDB" id="A0A2Z4U9Z9"/>
<gene>
    <name evidence="2" type="ORF">DQQ01_06445</name>
</gene>
<keyword evidence="1" id="KW-1133">Transmembrane helix</keyword>
<evidence type="ECO:0000313" key="3">
    <source>
        <dbReference type="Proteomes" id="UP000250003"/>
    </source>
</evidence>
<feature type="transmembrane region" description="Helical" evidence="1">
    <location>
        <begin position="170"/>
        <end position="189"/>
    </location>
</feature>
<reference evidence="3" key="1">
    <citation type="submission" date="2018-06" db="EMBL/GenBank/DDBJ databases">
        <title>Description of Blautia argi sp. nov., a new anaerobic isolated from dog feces.</title>
        <authorList>
            <person name="Chang Y.-H."/>
            <person name="Paek J."/>
            <person name="Shin Y."/>
        </authorList>
    </citation>
    <scope>NUCLEOTIDE SEQUENCE [LARGE SCALE GENOMIC DNA]</scope>
    <source>
        <strain evidence="3">KCTC 15426</strain>
    </source>
</reference>
<dbReference type="KEGG" id="blau:DQQ01_06445"/>
<dbReference type="Pfam" id="PF12730">
    <property type="entry name" value="ABC2_membrane_4"/>
    <property type="match status" value="1"/>
</dbReference>
<evidence type="ECO:0000256" key="1">
    <source>
        <dbReference type="SAM" id="Phobius"/>
    </source>
</evidence>
<name>A0A2Z4U9Z9_9FIRM</name>